<evidence type="ECO:0000313" key="2">
    <source>
        <dbReference type="Proteomes" id="UP001553031"/>
    </source>
</evidence>
<gene>
    <name evidence="1" type="ORF">AB0O96_12060</name>
</gene>
<dbReference type="EMBL" id="JBFBLL010000011">
    <property type="protein sequence ID" value="MEV8158917.1"/>
    <property type="molecule type" value="Genomic_DNA"/>
</dbReference>
<accession>A0ABV3KES9</accession>
<comment type="caution">
    <text evidence="1">The sequence shown here is derived from an EMBL/GenBank/DDBJ whole genome shotgun (WGS) entry which is preliminary data.</text>
</comment>
<dbReference type="RefSeq" id="WP_363785823.1">
    <property type="nucleotide sequence ID" value="NZ_JBFBLL010000011.1"/>
</dbReference>
<evidence type="ECO:0000313" key="1">
    <source>
        <dbReference type="EMBL" id="MEV8158917.1"/>
    </source>
</evidence>
<proteinExistence type="predicted"/>
<sequence length="52" mass="5685">MIAAGKATPSWIVSHKFSLDQAADAYKNFEARSEGWTKVLIKPGMSTEKKAS</sequence>
<reference evidence="1 2" key="1">
    <citation type="submission" date="2024-06" db="EMBL/GenBank/DDBJ databases">
        <title>The Natural Products Discovery Center: Release of the First 8490 Sequenced Strains for Exploring Actinobacteria Biosynthetic Diversity.</title>
        <authorList>
            <person name="Kalkreuter E."/>
            <person name="Kautsar S.A."/>
            <person name="Yang D."/>
            <person name="Bader C.D."/>
            <person name="Teijaro C.N."/>
            <person name="Fluegel L."/>
            <person name="Davis C.M."/>
            <person name="Simpson J.R."/>
            <person name="Lauterbach L."/>
            <person name="Steele A.D."/>
            <person name="Gui C."/>
            <person name="Meng S."/>
            <person name="Li G."/>
            <person name="Viehrig K."/>
            <person name="Ye F."/>
            <person name="Su P."/>
            <person name="Kiefer A.F."/>
            <person name="Nichols A."/>
            <person name="Cepeda A.J."/>
            <person name="Yan W."/>
            <person name="Fan B."/>
            <person name="Jiang Y."/>
            <person name="Adhikari A."/>
            <person name="Zheng C.-J."/>
            <person name="Schuster L."/>
            <person name="Cowan T.M."/>
            <person name="Smanski M.J."/>
            <person name="Chevrette M.G."/>
            <person name="De Carvalho L.P.S."/>
            <person name="Shen B."/>
        </authorList>
    </citation>
    <scope>NUCLEOTIDE SEQUENCE [LARGE SCALE GENOMIC DNA]</scope>
    <source>
        <strain evidence="1 2">NPDC079179</strain>
    </source>
</reference>
<dbReference type="Proteomes" id="UP001553031">
    <property type="component" value="Unassembled WGS sequence"/>
</dbReference>
<protein>
    <recommendedName>
        <fullName evidence="3">Alcohol dehydrogenase</fullName>
    </recommendedName>
</protein>
<keyword evidence="2" id="KW-1185">Reference proteome</keyword>
<name>A0ABV3KES9_9MICC</name>
<organism evidence="1 2">
    <name type="scientific">Kocuria salsicia</name>
    <dbReference type="NCBI Taxonomy" id="664639"/>
    <lineage>
        <taxon>Bacteria</taxon>
        <taxon>Bacillati</taxon>
        <taxon>Actinomycetota</taxon>
        <taxon>Actinomycetes</taxon>
        <taxon>Micrococcales</taxon>
        <taxon>Micrococcaceae</taxon>
        <taxon>Kocuria</taxon>
    </lineage>
</organism>
<evidence type="ECO:0008006" key="3">
    <source>
        <dbReference type="Google" id="ProtNLM"/>
    </source>
</evidence>